<name>A0ABV4RE80_9BACT</name>
<dbReference type="Proteomes" id="UP001570846">
    <property type="component" value="Unassembled WGS sequence"/>
</dbReference>
<sequence>MKPSLALLWTIADRRCSTWESLQIRPFFLAKPLLKILEGD</sequence>
<dbReference type="EMBL" id="JBGOGF010000003">
    <property type="protein sequence ID" value="MFA1771098.1"/>
    <property type="molecule type" value="Genomic_DNA"/>
</dbReference>
<dbReference type="RefSeq" id="WP_262713746.1">
    <property type="nucleotide sequence ID" value="NZ_BMMG01000004.1"/>
</dbReference>
<proteinExistence type="predicted"/>
<reference evidence="1 2" key="1">
    <citation type="submission" date="2024-08" db="EMBL/GenBank/DDBJ databases">
        <authorList>
            <person name="Wei W."/>
        </authorList>
    </citation>
    <scope>NUCLEOTIDE SEQUENCE [LARGE SCALE GENOMIC DNA]</scope>
    <source>
        <strain evidence="1 2">XU2</strain>
    </source>
</reference>
<organism evidence="1 2">
    <name type="scientific">Rufibacter glacialis</name>
    <dbReference type="NCBI Taxonomy" id="1259555"/>
    <lineage>
        <taxon>Bacteria</taxon>
        <taxon>Pseudomonadati</taxon>
        <taxon>Bacteroidota</taxon>
        <taxon>Cytophagia</taxon>
        <taxon>Cytophagales</taxon>
        <taxon>Hymenobacteraceae</taxon>
        <taxon>Rufibacter</taxon>
    </lineage>
</organism>
<protein>
    <submittedName>
        <fullName evidence="1">Uncharacterized protein</fullName>
    </submittedName>
</protein>
<evidence type="ECO:0000313" key="1">
    <source>
        <dbReference type="EMBL" id="MFA1771098.1"/>
    </source>
</evidence>
<accession>A0ABV4RE80</accession>
<gene>
    <name evidence="1" type="ORF">ACD591_07330</name>
</gene>
<comment type="caution">
    <text evidence="1">The sequence shown here is derived from an EMBL/GenBank/DDBJ whole genome shotgun (WGS) entry which is preliminary data.</text>
</comment>
<evidence type="ECO:0000313" key="2">
    <source>
        <dbReference type="Proteomes" id="UP001570846"/>
    </source>
</evidence>
<keyword evidence="2" id="KW-1185">Reference proteome</keyword>